<dbReference type="EMBL" id="JRES01000577">
    <property type="protein sequence ID" value="KNC30082.1"/>
    <property type="molecule type" value="Genomic_DNA"/>
</dbReference>
<keyword evidence="1" id="KW-0732">Signal</keyword>
<dbReference type="PANTHER" id="PTHR34931:SF3">
    <property type="entry name" value="FI02976P-RELATED"/>
    <property type="match status" value="1"/>
</dbReference>
<feature type="signal peptide" evidence="1">
    <location>
        <begin position="1"/>
        <end position="16"/>
    </location>
</feature>
<name>A0A0L0CCZ2_LUCCU</name>
<accession>A0A0L0CCZ2</accession>
<protein>
    <submittedName>
        <fullName evidence="2">Uncharacterized protein</fullName>
    </submittedName>
</protein>
<dbReference type="Pfam" id="PF04527">
    <property type="entry name" value="Retinin_C"/>
    <property type="match status" value="1"/>
</dbReference>
<evidence type="ECO:0000313" key="2">
    <source>
        <dbReference type="EMBL" id="KNC30082.1"/>
    </source>
</evidence>
<dbReference type="InterPro" id="IPR007614">
    <property type="entry name" value="Retinin_C"/>
</dbReference>
<dbReference type="OMA" id="HISHAAT"/>
<sequence length="136" mass="14565">MYKLFVLAALFAVTAARPGYLGSSPILYSSPTYIQEPALVSFGSVVKSIPTAVSHQSISQVHSSAHYAEPIVAPVLKTTYVSPVVKTIATPVVHSSYGSAPLYKTYAHEAPLLHSYSAGTVLKSYAPSYGSHYSQW</sequence>
<evidence type="ECO:0000256" key="1">
    <source>
        <dbReference type="SAM" id="SignalP"/>
    </source>
</evidence>
<comment type="caution">
    <text evidence="2">The sequence shown here is derived from an EMBL/GenBank/DDBJ whole genome shotgun (WGS) entry which is preliminary data.</text>
</comment>
<dbReference type="PANTHER" id="PTHR34931">
    <property type="entry name" value="FI02976P-RELATED"/>
    <property type="match status" value="1"/>
</dbReference>
<feature type="chain" id="PRO_5005536101" evidence="1">
    <location>
        <begin position="17"/>
        <end position="136"/>
    </location>
</feature>
<reference evidence="2 3" key="1">
    <citation type="journal article" date="2015" name="Nat. Commun.">
        <title>Lucilia cuprina genome unlocks parasitic fly biology to underpin future interventions.</title>
        <authorList>
            <person name="Anstead C.A."/>
            <person name="Korhonen P.K."/>
            <person name="Young N.D."/>
            <person name="Hall R.S."/>
            <person name="Jex A.R."/>
            <person name="Murali S.C."/>
            <person name="Hughes D.S."/>
            <person name="Lee S.F."/>
            <person name="Perry T."/>
            <person name="Stroehlein A.J."/>
            <person name="Ansell B.R."/>
            <person name="Breugelmans B."/>
            <person name="Hofmann A."/>
            <person name="Qu J."/>
            <person name="Dugan S."/>
            <person name="Lee S.L."/>
            <person name="Chao H."/>
            <person name="Dinh H."/>
            <person name="Han Y."/>
            <person name="Doddapaneni H.V."/>
            <person name="Worley K.C."/>
            <person name="Muzny D.M."/>
            <person name="Ioannidis P."/>
            <person name="Waterhouse R.M."/>
            <person name="Zdobnov E.M."/>
            <person name="James P.J."/>
            <person name="Bagnall N.H."/>
            <person name="Kotze A.C."/>
            <person name="Gibbs R.A."/>
            <person name="Richards S."/>
            <person name="Batterham P."/>
            <person name="Gasser R.B."/>
        </authorList>
    </citation>
    <scope>NUCLEOTIDE SEQUENCE [LARGE SCALE GENOMIC DNA]</scope>
    <source>
        <strain evidence="2 3">LS</strain>
        <tissue evidence="2">Full body</tissue>
    </source>
</reference>
<dbReference type="Proteomes" id="UP000037069">
    <property type="component" value="Unassembled WGS sequence"/>
</dbReference>
<proteinExistence type="predicted"/>
<dbReference type="AlphaFoldDB" id="A0A0L0CCZ2"/>
<organism evidence="2 3">
    <name type="scientific">Lucilia cuprina</name>
    <name type="common">Green bottle fly</name>
    <name type="synonym">Australian sheep blowfly</name>
    <dbReference type="NCBI Taxonomy" id="7375"/>
    <lineage>
        <taxon>Eukaryota</taxon>
        <taxon>Metazoa</taxon>
        <taxon>Ecdysozoa</taxon>
        <taxon>Arthropoda</taxon>
        <taxon>Hexapoda</taxon>
        <taxon>Insecta</taxon>
        <taxon>Pterygota</taxon>
        <taxon>Neoptera</taxon>
        <taxon>Endopterygota</taxon>
        <taxon>Diptera</taxon>
        <taxon>Brachycera</taxon>
        <taxon>Muscomorpha</taxon>
        <taxon>Oestroidea</taxon>
        <taxon>Calliphoridae</taxon>
        <taxon>Luciliinae</taxon>
        <taxon>Lucilia</taxon>
    </lineage>
</organism>
<dbReference type="OrthoDB" id="7493332at2759"/>
<evidence type="ECO:0000313" key="3">
    <source>
        <dbReference type="Proteomes" id="UP000037069"/>
    </source>
</evidence>
<keyword evidence="3" id="KW-1185">Reference proteome</keyword>
<gene>
    <name evidence="2" type="ORF">FF38_09548</name>
</gene>